<protein>
    <submittedName>
        <fullName evidence="1">Uncharacterized protein</fullName>
    </submittedName>
</protein>
<accession>A0A3B0T7V8</accession>
<proteinExistence type="predicted"/>
<reference evidence="1" key="1">
    <citation type="submission" date="2018-06" db="EMBL/GenBank/DDBJ databases">
        <authorList>
            <person name="Zhirakovskaya E."/>
        </authorList>
    </citation>
    <scope>NUCLEOTIDE SEQUENCE</scope>
</reference>
<evidence type="ECO:0000313" key="1">
    <source>
        <dbReference type="EMBL" id="VAW03036.1"/>
    </source>
</evidence>
<sequence length="81" mass="8782">MKKLLLTSTVLFAMFSTQAYAQEECTALIEQFDKAVTESQASDEAKMKAVEMREQGVKQQAAGDDKACQASLTEAMQSLAG</sequence>
<organism evidence="1">
    <name type="scientific">hydrothermal vent metagenome</name>
    <dbReference type="NCBI Taxonomy" id="652676"/>
    <lineage>
        <taxon>unclassified sequences</taxon>
        <taxon>metagenomes</taxon>
        <taxon>ecological metagenomes</taxon>
    </lineage>
</organism>
<dbReference type="AlphaFoldDB" id="A0A3B0T7V8"/>
<gene>
    <name evidence="1" type="ORF">MNBD_ALPHA08-159</name>
</gene>
<name>A0A3B0T7V8_9ZZZZ</name>
<dbReference type="EMBL" id="UOEC01000206">
    <property type="protein sequence ID" value="VAW03036.1"/>
    <property type="molecule type" value="Genomic_DNA"/>
</dbReference>